<organism evidence="4 5">
    <name type="scientific">Mangrovihabitans endophyticus</name>
    <dbReference type="NCBI Taxonomy" id="1751298"/>
    <lineage>
        <taxon>Bacteria</taxon>
        <taxon>Bacillati</taxon>
        <taxon>Actinomycetota</taxon>
        <taxon>Actinomycetes</taxon>
        <taxon>Micromonosporales</taxon>
        <taxon>Micromonosporaceae</taxon>
        <taxon>Mangrovihabitans</taxon>
    </lineage>
</organism>
<evidence type="ECO:0000256" key="2">
    <source>
        <dbReference type="SAM" id="Phobius"/>
    </source>
</evidence>
<feature type="transmembrane region" description="Helical" evidence="2">
    <location>
        <begin position="486"/>
        <end position="509"/>
    </location>
</feature>
<dbReference type="PROSITE" id="PS00430">
    <property type="entry name" value="TONB_DEPENDENT_REC_1"/>
    <property type="match status" value="1"/>
</dbReference>
<gene>
    <name evidence="4" type="ORF">GCM10012284_51920</name>
</gene>
<evidence type="ECO:0000256" key="1">
    <source>
        <dbReference type="SAM" id="MobiDB-lite"/>
    </source>
</evidence>
<dbReference type="RefSeq" id="WP_189081935.1">
    <property type="nucleotide sequence ID" value="NZ_BMMX01000035.1"/>
</dbReference>
<keyword evidence="2" id="KW-0472">Membrane</keyword>
<proteinExistence type="predicted"/>
<evidence type="ECO:0008006" key="6">
    <source>
        <dbReference type="Google" id="ProtNLM"/>
    </source>
</evidence>
<feature type="compositionally biased region" description="Low complexity" evidence="1">
    <location>
        <begin position="458"/>
        <end position="467"/>
    </location>
</feature>
<dbReference type="Proteomes" id="UP000656042">
    <property type="component" value="Unassembled WGS sequence"/>
</dbReference>
<feature type="chain" id="PRO_5035227616" description="LPXTG-motif cell wall anchor domain-containing protein" evidence="3">
    <location>
        <begin position="28"/>
        <end position="518"/>
    </location>
</feature>
<feature type="signal peptide" evidence="3">
    <location>
        <begin position="1"/>
        <end position="27"/>
    </location>
</feature>
<comment type="caution">
    <text evidence="4">The sequence shown here is derived from an EMBL/GenBank/DDBJ whole genome shotgun (WGS) entry which is preliminary data.</text>
</comment>
<evidence type="ECO:0000313" key="5">
    <source>
        <dbReference type="Proteomes" id="UP000656042"/>
    </source>
</evidence>
<reference evidence="4" key="1">
    <citation type="journal article" date="2014" name="Int. J. Syst. Evol. Microbiol.">
        <title>Complete genome sequence of Corynebacterium casei LMG S-19264T (=DSM 44701T), isolated from a smear-ripened cheese.</title>
        <authorList>
            <consortium name="US DOE Joint Genome Institute (JGI-PGF)"/>
            <person name="Walter F."/>
            <person name="Albersmeier A."/>
            <person name="Kalinowski J."/>
            <person name="Ruckert C."/>
        </authorList>
    </citation>
    <scope>NUCLEOTIDE SEQUENCE</scope>
    <source>
        <strain evidence="4">CGMCC 4.7299</strain>
    </source>
</reference>
<evidence type="ECO:0000313" key="4">
    <source>
        <dbReference type="EMBL" id="GGL10871.1"/>
    </source>
</evidence>
<dbReference type="AlphaFoldDB" id="A0A8J3C2V9"/>
<feature type="region of interest" description="Disordered" evidence="1">
    <location>
        <begin position="244"/>
        <end position="284"/>
    </location>
</feature>
<keyword evidence="3" id="KW-0732">Signal</keyword>
<protein>
    <recommendedName>
        <fullName evidence="6">LPXTG-motif cell wall anchor domain-containing protein</fullName>
    </recommendedName>
</protein>
<keyword evidence="2" id="KW-0812">Transmembrane</keyword>
<dbReference type="InterPro" id="IPR010916">
    <property type="entry name" value="TonB_box_CS"/>
</dbReference>
<keyword evidence="5" id="KW-1185">Reference proteome</keyword>
<evidence type="ECO:0000256" key="3">
    <source>
        <dbReference type="SAM" id="SignalP"/>
    </source>
</evidence>
<keyword evidence="2" id="KW-1133">Transmembrane helix</keyword>
<name>A0A8J3C2V9_9ACTN</name>
<dbReference type="EMBL" id="BMMX01000035">
    <property type="protein sequence ID" value="GGL10871.1"/>
    <property type="molecule type" value="Genomic_DNA"/>
</dbReference>
<accession>A0A8J3C2V9</accession>
<sequence length="518" mass="52638">MLKSLLSAMTLALAGLGLGVTATPAMAATDTVSVSGAAHCDSTDGTWVVQWTVANPHPDSGTVDKLAMDPEPQAVPDADPETVLADGTVLYRRLSSGAPSRMIFMTVLPGTATSASVSFNVLGKTFRDKNVRGSVDLSGGCKPDQQPCTAGAFHHTFQVTEGRATATVTLDEGVTLCHPQPVTLVSYFAPRPQFSVPQYVFDQTTVTVDNDHPTADLQIAVPDCNTQVDMFFGGADDVISEITENGPRYGDRKLGSGSGPGSRSSGPDGWYNGGDKGCRQPQVQPVSACDGSIAVNLSNDGELSRYPVEFTVEAGGTSRAVTVAPGEGDTVTVPAGVGSVTVSAEGMPTRTFSWERPEDCTPPAATVAADCDTVTVTVTLPEDSMPTDARISYAGEEKTLPVKPGASGTVSFPLSTASESTASVTFPGLDIPPLTATVEAPSDCDTPGGSNGGGSNGGSPSPGISSPTTPPVDEGGSGGGLPVTGAAAGTIAGGAAVLLIAGVVAFVLARRRRITFTA</sequence>
<reference evidence="4" key="2">
    <citation type="submission" date="2020-09" db="EMBL/GenBank/DDBJ databases">
        <authorList>
            <person name="Sun Q."/>
            <person name="Zhou Y."/>
        </authorList>
    </citation>
    <scope>NUCLEOTIDE SEQUENCE</scope>
    <source>
        <strain evidence="4">CGMCC 4.7299</strain>
    </source>
</reference>
<feature type="region of interest" description="Disordered" evidence="1">
    <location>
        <begin position="433"/>
        <end position="481"/>
    </location>
</feature>